<sequence>MANRVSSQTTQTFSHGGTSGHQFSLAPMFGTDAYFPPVSYGSQHQIQLLGSPFISDPSIDELSMPP</sequence>
<evidence type="ECO:0000313" key="3">
    <source>
        <dbReference type="Proteomes" id="UP001346149"/>
    </source>
</evidence>
<keyword evidence="3" id="KW-1185">Reference proteome</keyword>
<organism evidence="2 3">
    <name type="scientific">Trapa natans</name>
    <name type="common">Water chestnut</name>
    <dbReference type="NCBI Taxonomy" id="22666"/>
    <lineage>
        <taxon>Eukaryota</taxon>
        <taxon>Viridiplantae</taxon>
        <taxon>Streptophyta</taxon>
        <taxon>Embryophyta</taxon>
        <taxon>Tracheophyta</taxon>
        <taxon>Spermatophyta</taxon>
        <taxon>Magnoliopsida</taxon>
        <taxon>eudicotyledons</taxon>
        <taxon>Gunneridae</taxon>
        <taxon>Pentapetalae</taxon>
        <taxon>rosids</taxon>
        <taxon>malvids</taxon>
        <taxon>Myrtales</taxon>
        <taxon>Lythraceae</taxon>
        <taxon>Trapa</taxon>
    </lineage>
</organism>
<dbReference type="AlphaFoldDB" id="A0AAN7M728"/>
<gene>
    <name evidence="2" type="ORF">SAY86_020932</name>
</gene>
<dbReference type="EMBL" id="JAXQNO010000003">
    <property type="protein sequence ID" value="KAK4800445.1"/>
    <property type="molecule type" value="Genomic_DNA"/>
</dbReference>
<evidence type="ECO:0000256" key="1">
    <source>
        <dbReference type="SAM" id="MobiDB-lite"/>
    </source>
</evidence>
<evidence type="ECO:0000313" key="2">
    <source>
        <dbReference type="EMBL" id="KAK4800445.1"/>
    </source>
</evidence>
<protein>
    <submittedName>
        <fullName evidence="2">Uncharacterized protein</fullName>
    </submittedName>
</protein>
<reference evidence="2 3" key="1">
    <citation type="journal article" date="2023" name="Hortic Res">
        <title>Pangenome of water caltrop reveals structural variations and asymmetric subgenome divergence after allopolyploidization.</title>
        <authorList>
            <person name="Zhang X."/>
            <person name="Chen Y."/>
            <person name="Wang L."/>
            <person name="Yuan Y."/>
            <person name="Fang M."/>
            <person name="Shi L."/>
            <person name="Lu R."/>
            <person name="Comes H.P."/>
            <person name="Ma Y."/>
            <person name="Chen Y."/>
            <person name="Huang G."/>
            <person name="Zhou Y."/>
            <person name="Zheng Z."/>
            <person name="Qiu Y."/>
        </authorList>
    </citation>
    <scope>NUCLEOTIDE SEQUENCE [LARGE SCALE GENOMIC DNA]</scope>
    <source>
        <strain evidence="2">F231</strain>
    </source>
</reference>
<proteinExistence type="predicted"/>
<feature type="region of interest" description="Disordered" evidence="1">
    <location>
        <begin position="1"/>
        <end position="21"/>
    </location>
</feature>
<dbReference type="Proteomes" id="UP001346149">
    <property type="component" value="Unassembled WGS sequence"/>
</dbReference>
<comment type="caution">
    <text evidence="2">The sequence shown here is derived from an EMBL/GenBank/DDBJ whole genome shotgun (WGS) entry which is preliminary data.</text>
</comment>
<name>A0AAN7M728_TRANT</name>
<accession>A0AAN7M728</accession>